<evidence type="ECO:0000313" key="2">
    <source>
        <dbReference type="Proteomes" id="UP000887159"/>
    </source>
</evidence>
<dbReference type="AlphaFoldDB" id="A0A8X6R5J1"/>
<organism evidence="1 2">
    <name type="scientific">Trichonephila clavipes</name>
    <name type="common">Golden silk orbweaver</name>
    <name type="synonym">Nephila clavipes</name>
    <dbReference type="NCBI Taxonomy" id="2585209"/>
    <lineage>
        <taxon>Eukaryota</taxon>
        <taxon>Metazoa</taxon>
        <taxon>Ecdysozoa</taxon>
        <taxon>Arthropoda</taxon>
        <taxon>Chelicerata</taxon>
        <taxon>Arachnida</taxon>
        <taxon>Araneae</taxon>
        <taxon>Araneomorphae</taxon>
        <taxon>Entelegynae</taxon>
        <taxon>Araneoidea</taxon>
        <taxon>Nephilidae</taxon>
        <taxon>Trichonephila</taxon>
    </lineage>
</organism>
<protein>
    <submittedName>
        <fullName evidence="1">Uncharacterized protein</fullName>
    </submittedName>
</protein>
<name>A0A8X6R5J1_TRICX</name>
<sequence>MHHNAVLARFKTAVVFKGTILHANQGVGPNGLRQDLVAEIDSAIYIIDSTIPFKNRRHVFEQVKKGKVEKNTLLLHHFASLGFQKVQIVPIVVSSRDAWDPENGTFLKLVAAKATSMS</sequence>
<keyword evidence="2" id="KW-1185">Reference proteome</keyword>
<evidence type="ECO:0000313" key="1">
    <source>
        <dbReference type="EMBL" id="GFX88505.1"/>
    </source>
</evidence>
<gene>
    <name evidence="1" type="ORF">TNCV_2279731</name>
</gene>
<dbReference type="EMBL" id="BMAU01021052">
    <property type="protein sequence ID" value="GFX88505.1"/>
    <property type="molecule type" value="Genomic_DNA"/>
</dbReference>
<proteinExistence type="predicted"/>
<reference evidence="1" key="1">
    <citation type="submission" date="2020-08" db="EMBL/GenBank/DDBJ databases">
        <title>Multicomponent nature underlies the extraordinary mechanical properties of spider dragline silk.</title>
        <authorList>
            <person name="Kono N."/>
            <person name="Nakamura H."/>
            <person name="Mori M."/>
            <person name="Yoshida Y."/>
            <person name="Ohtoshi R."/>
            <person name="Malay A.D."/>
            <person name="Moran D.A.P."/>
            <person name="Tomita M."/>
            <person name="Numata K."/>
            <person name="Arakawa K."/>
        </authorList>
    </citation>
    <scope>NUCLEOTIDE SEQUENCE</scope>
</reference>
<dbReference type="Proteomes" id="UP000887159">
    <property type="component" value="Unassembled WGS sequence"/>
</dbReference>
<accession>A0A8X6R5J1</accession>
<comment type="caution">
    <text evidence="1">The sequence shown here is derived from an EMBL/GenBank/DDBJ whole genome shotgun (WGS) entry which is preliminary data.</text>
</comment>